<sequence length="180" mass="19734">MRSSAVLTILSSVLAAASYVPHAPRAVTAESIVNATALGVDVFGPIPNDAVKLGEGHYQAEPGTKAWAWIRAQADLPVDESQPEKRQQYANMGVGLYIGDLCTGQAVWWDNIFYGYRYWSTVNMFSVGIRSRSLRSNEKIDFSRGDGVDYCATYLYTIASGTPVGCFNSQLVNCFRLTMT</sequence>
<dbReference type="OrthoDB" id="4790198at2759"/>
<keyword evidence="3" id="KW-1185">Reference proteome</keyword>
<reference evidence="2 3" key="1">
    <citation type="journal article" date="2014" name="Genome Biol. Evol.">
        <title>Comparative genomics and transcriptomics analyses reveal divergent lifestyle features of nematode endoparasitic fungus Hirsutella minnesotensis.</title>
        <authorList>
            <person name="Lai Y."/>
            <person name="Liu K."/>
            <person name="Zhang X."/>
            <person name="Zhang X."/>
            <person name="Li K."/>
            <person name="Wang N."/>
            <person name="Shu C."/>
            <person name="Wu Y."/>
            <person name="Wang C."/>
            <person name="Bushley K.E."/>
            <person name="Xiang M."/>
            <person name="Liu X."/>
        </authorList>
    </citation>
    <scope>NUCLEOTIDE SEQUENCE [LARGE SCALE GENOMIC DNA]</scope>
    <source>
        <strain evidence="2 3">3608</strain>
    </source>
</reference>
<dbReference type="Proteomes" id="UP000054481">
    <property type="component" value="Unassembled WGS sequence"/>
</dbReference>
<organism evidence="2 3">
    <name type="scientific">Hirsutella minnesotensis 3608</name>
    <dbReference type="NCBI Taxonomy" id="1043627"/>
    <lineage>
        <taxon>Eukaryota</taxon>
        <taxon>Fungi</taxon>
        <taxon>Dikarya</taxon>
        <taxon>Ascomycota</taxon>
        <taxon>Pezizomycotina</taxon>
        <taxon>Sordariomycetes</taxon>
        <taxon>Hypocreomycetidae</taxon>
        <taxon>Hypocreales</taxon>
        <taxon>Ophiocordycipitaceae</taxon>
        <taxon>Hirsutella</taxon>
    </lineage>
</organism>
<feature type="chain" id="PRO_5002525883" evidence="1">
    <location>
        <begin position="30"/>
        <end position="180"/>
    </location>
</feature>
<feature type="signal peptide" evidence="1">
    <location>
        <begin position="1"/>
        <end position="29"/>
    </location>
</feature>
<keyword evidence="1" id="KW-0732">Signal</keyword>
<proteinExistence type="predicted"/>
<accession>A0A0F7ZLV2</accession>
<evidence type="ECO:0000313" key="3">
    <source>
        <dbReference type="Proteomes" id="UP000054481"/>
    </source>
</evidence>
<dbReference type="EMBL" id="KQ030572">
    <property type="protein sequence ID" value="KJZ71490.1"/>
    <property type="molecule type" value="Genomic_DNA"/>
</dbReference>
<evidence type="ECO:0000256" key="1">
    <source>
        <dbReference type="SAM" id="SignalP"/>
    </source>
</evidence>
<gene>
    <name evidence="2" type="ORF">HIM_09129</name>
</gene>
<name>A0A0F7ZLV2_9HYPO</name>
<dbReference type="AlphaFoldDB" id="A0A0F7ZLV2"/>
<evidence type="ECO:0000313" key="2">
    <source>
        <dbReference type="EMBL" id="KJZ71490.1"/>
    </source>
</evidence>
<protein>
    <submittedName>
        <fullName evidence="2">Uncharacterized protein</fullName>
    </submittedName>
</protein>